<dbReference type="OrthoDB" id="9782855at2"/>
<dbReference type="GO" id="GO:0006629">
    <property type="term" value="P:lipid metabolic process"/>
    <property type="evidence" value="ECO:0007669"/>
    <property type="project" value="UniProtKB-KW"/>
</dbReference>
<dbReference type="InterPro" id="IPR050723">
    <property type="entry name" value="CFA/CMAS"/>
</dbReference>
<keyword evidence="7" id="KW-1185">Reference proteome</keyword>
<evidence type="ECO:0000256" key="4">
    <source>
        <dbReference type="ARBA" id="ARBA00022691"/>
    </source>
</evidence>
<keyword evidence="3" id="KW-0808">Transferase</keyword>
<dbReference type="SUPFAM" id="SSF53335">
    <property type="entry name" value="S-adenosyl-L-methionine-dependent methyltransferases"/>
    <property type="match status" value="1"/>
</dbReference>
<protein>
    <submittedName>
        <fullName evidence="6">Cyclopropane-fatty-acyl-phospholipid synthase</fullName>
    </submittedName>
</protein>
<evidence type="ECO:0000313" key="7">
    <source>
        <dbReference type="Proteomes" id="UP000199403"/>
    </source>
</evidence>
<sequence length="302" mass="34635">MASKQDIDYTYSKMDKIWRWSVGETADFTGAKYDGDFSLSLEAAQRNKHAFIAENLEIKAGDRVLDIGSGWGPFLTYIKELGAIGTGITLSEGQYNACRRNGLDVHICNYRDLTPDTFGRFDAIASVGAFEHFCSVDEYRAGKQDDVYQNFFKIVSSLIPVGKRCFIQSMVFDKGMIDIDTADIHAPKDSNEYLLALIMNEFPGSWIPYGKEQIIKNAAPYFTLVTEHSGRLDYIETIKVWRQKLKSFGWKKYWAYLQLVPQLFTDPSMRKRLSNLKVAPIKVAFEREIWDHHRLVFEKVSD</sequence>
<comment type="similarity">
    <text evidence="1">Belongs to the CFA/CMAS family.</text>
</comment>
<dbReference type="EMBL" id="FNZH01000001">
    <property type="protein sequence ID" value="SEI90757.1"/>
    <property type="molecule type" value="Genomic_DNA"/>
</dbReference>
<proteinExistence type="inferred from homology"/>
<dbReference type="GO" id="GO:0032259">
    <property type="term" value="P:methylation"/>
    <property type="evidence" value="ECO:0007669"/>
    <property type="project" value="UniProtKB-KW"/>
</dbReference>
<dbReference type="CDD" id="cd02440">
    <property type="entry name" value="AdoMet_MTases"/>
    <property type="match status" value="1"/>
</dbReference>
<dbReference type="AlphaFoldDB" id="A0A1H6UM16"/>
<dbReference type="PANTHER" id="PTHR43667">
    <property type="entry name" value="CYCLOPROPANE-FATTY-ACYL-PHOSPHOLIPID SYNTHASE"/>
    <property type="match status" value="1"/>
</dbReference>
<evidence type="ECO:0000256" key="1">
    <source>
        <dbReference type="ARBA" id="ARBA00010815"/>
    </source>
</evidence>
<evidence type="ECO:0000313" key="6">
    <source>
        <dbReference type="EMBL" id="SEI90757.1"/>
    </source>
</evidence>
<dbReference type="STRING" id="1416801.SAMN05192553_101794"/>
<keyword evidence="2" id="KW-0489">Methyltransferase</keyword>
<organism evidence="6 7">
    <name type="scientific">Cyclobacterium xiamenense</name>
    <dbReference type="NCBI Taxonomy" id="1297121"/>
    <lineage>
        <taxon>Bacteria</taxon>
        <taxon>Pseudomonadati</taxon>
        <taxon>Bacteroidota</taxon>
        <taxon>Cytophagia</taxon>
        <taxon>Cytophagales</taxon>
        <taxon>Cyclobacteriaceae</taxon>
        <taxon>Cyclobacterium</taxon>
    </lineage>
</organism>
<accession>A0A1H6UM16</accession>
<dbReference type="RefSeq" id="WP_092169678.1">
    <property type="nucleotide sequence ID" value="NZ_FNZH01000001.1"/>
</dbReference>
<keyword evidence="4" id="KW-0949">S-adenosyl-L-methionine</keyword>
<dbReference type="Proteomes" id="UP000199403">
    <property type="component" value="Unassembled WGS sequence"/>
</dbReference>
<name>A0A1H6UM16_9BACT</name>
<gene>
    <name evidence="6" type="ORF">SAMN05192553_101794</name>
</gene>
<dbReference type="Gene3D" id="3.40.50.150">
    <property type="entry name" value="Vaccinia Virus protein VP39"/>
    <property type="match status" value="1"/>
</dbReference>
<dbReference type="InterPro" id="IPR029063">
    <property type="entry name" value="SAM-dependent_MTases_sf"/>
</dbReference>
<evidence type="ECO:0000256" key="2">
    <source>
        <dbReference type="ARBA" id="ARBA00022603"/>
    </source>
</evidence>
<dbReference type="PANTHER" id="PTHR43667:SF1">
    <property type="entry name" value="CYCLOPROPANE-FATTY-ACYL-PHOSPHOLIPID SYNTHASE"/>
    <property type="match status" value="1"/>
</dbReference>
<dbReference type="Pfam" id="PF02353">
    <property type="entry name" value="CMAS"/>
    <property type="match status" value="1"/>
</dbReference>
<dbReference type="GO" id="GO:0008168">
    <property type="term" value="F:methyltransferase activity"/>
    <property type="evidence" value="ECO:0007669"/>
    <property type="project" value="UniProtKB-KW"/>
</dbReference>
<evidence type="ECO:0000256" key="5">
    <source>
        <dbReference type="ARBA" id="ARBA00023098"/>
    </source>
</evidence>
<keyword evidence="5" id="KW-0443">Lipid metabolism</keyword>
<evidence type="ECO:0000256" key="3">
    <source>
        <dbReference type="ARBA" id="ARBA00022679"/>
    </source>
</evidence>
<reference evidence="7" key="1">
    <citation type="submission" date="2016-10" db="EMBL/GenBank/DDBJ databases">
        <authorList>
            <person name="Varghese N."/>
            <person name="Submissions S."/>
        </authorList>
    </citation>
    <scope>NUCLEOTIDE SEQUENCE [LARGE SCALE GENOMIC DNA]</scope>
    <source>
        <strain evidence="7">IBRC-M 10761</strain>
    </source>
</reference>